<feature type="compositionally biased region" description="Basic and acidic residues" evidence="1">
    <location>
        <begin position="225"/>
        <end position="242"/>
    </location>
</feature>
<dbReference type="PROSITE" id="PS50007">
    <property type="entry name" value="PIPLC_X_DOMAIN"/>
    <property type="match status" value="1"/>
</dbReference>
<gene>
    <name evidence="2" type="ORF">PYX00_010309</name>
</gene>
<accession>A0AAW2HF43</accession>
<feature type="compositionally biased region" description="Polar residues" evidence="1">
    <location>
        <begin position="616"/>
        <end position="631"/>
    </location>
</feature>
<name>A0AAW2HF43_9NEOP</name>
<protein>
    <submittedName>
        <fullName evidence="2">Uncharacterized protein</fullName>
    </submittedName>
</protein>
<sequence>MDATEDKNAGEILQTVLSMQKIDDVQVNEVNCWPESEDLQRQEQVIWQIETNDTNRPSVLEANTSSILHQLPVTYLTTDNQNIVFSKGRKSLTYIVSQNLDDTPKLQKVDKGADVFLQDQQKVMVVQSLDSKFENSDSYTNMGQMTVNYVGAKVYKADNCGRGSMYFSTQNSECAKSEFETVESQIHGDVSVAELNEISNSEEVEDLDMKISGENELSEEDNLEDVVKQRKRKDDVGARKGDSGASFVSVKDSEPPDKGKKTGKNKVERKLLSRKKKLKKRNVKNKLKTVKKIDRFTERNVKGSTSAESSDEKKEKGKVKEKRNLDELTKLEDRAEQVAERFKIGCECVDYNCFEGLNPEKVFRHRLNIADLTKAEHDMYLMGVIMTSMQNPDETCRHKERLRIRSTYVYQGKRVCLTAFLYLEHVTLYQMKRLRKHLKYHGVSPRIHGNRGRKPANTLSLDTYQHATLFVQRYIEKHYVKSVPNFTTFSSNKISNPFVSGTNLNVHEIKKTGKDPHTIKILNKMNSYHLPPDCTKKTLHDEYKAFCEGVRPDHKIMQYSTFTSFLKKQFPNVKFQKMEKKQEERAPDTKSSASQVSAEKSKPKIKKSKKVEVKSDNQMTQTEEPANRSQTTKVFLPSKTIQITPSQLNVAPKQNTQTIIAKGQIIGNAVINTPQIVINGQHVQICGTQNQLQTDVRLGEHFLVGNQLVNVSHAPTYTQRVYTMQNINNI</sequence>
<feature type="compositionally biased region" description="Basic and acidic residues" evidence="1">
    <location>
        <begin position="251"/>
        <end position="266"/>
    </location>
</feature>
<feature type="region of interest" description="Disordered" evidence="1">
    <location>
        <begin position="212"/>
        <end position="266"/>
    </location>
</feature>
<organism evidence="2">
    <name type="scientific">Menopon gallinae</name>
    <name type="common">poultry shaft louse</name>
    <dbReference type="NCBI Taxonomy" id="328185"/>
    <lineage>
        <taxon>Eukaryota</taxon>
        <taxon>Metazoa</taxon>
        <taxon>Ecdysozoa</taxon>
        <taxon>Arthropoda</taxon>
        <taxon>Hexapoda</taxon>
        <taxon>Insecta</taxon>
        <taxon>Pterygota</taxon>
        <taxon>Neoptera</taxon>
        <taxon>Paraneoptera</taxon>
        <taxon>Psocodea</taxon>
        <taxon>Troctomorpha</taxon>
        <taxon>Phthiraptera</taxon>
        <taxon>Amblycera</taxon>
        <taxon>Menoponidae</taxon>
        <taxon>Menopon</taxon>
    </lineage>
</organism>
<feature type="region of interest" description="Disordered" evidence="1">
    <location>
        <begin position="576"/>
        <end position="631"/>
    </location>
</feature>
<feature type="region of interest" description="Disordered" evidence="1">
    <location>
        <begin position="300"/>
        <end position="321"/>
    </location>
</feature>
<proteinExistence type="predicted"/>
<dbReference type="EMBL" id="JARGDH010000005">
    <property type="protein sequence ID" value="KAL0268317.1"/>
    <property type="molecule type" value="Genomic_DNA"/>
</dbReference>
<evidence type="ECO:0000313" key="2">
    <source>
        <dbReference type="EMBL" id="KAL0268317.1"/>
    </source>
</evidence>
<comment type="caution">
    <text evidence="2">The sequence shown here is derived from an EMBL/GenBank/DDBJ whole genome shotgun (WGS) entry which is preliminary data.</text>
</comment>
<feature type="compositionally biased region" description="Basic and acidic residues" evidence="1">
    <location>
        <begin position="576"/>
        <end position="588"/>
    </location>
</feature>
<evidence type="ECO:0000256" key="1">
    <source>
        <dbReference type="SAM" id="MobiDB-lite"/>
    </source>
</evidence>
<reference evidence="2" key="1">
    <citation type="journal article" date="2024" name="Gigascience">
        <title>Chromosome-level genome of the poultry shaft louse Menopon gallinae provides insight into the host-switching and adaptive evolution of parasitic lice.</title>
        <authorList>
            <person name="Xu Y."/>
            <person name="Ma L."/>
            <person name="Liu S."/>
            <person name="Liang Y."/>
            <person name="Liu Q."/>
            <person name="He Z."/>
            <person name="Tian L."/>
            <person name="Duan Y."/>
            <person name="Cai W."/>
            <person name="Li H."/>
            <person name="Song F."/>
        </authorList>
    </citation>
    <scope>NUCLEOTIDE SEQUENCE</scope>
    <source>
        <strain evidence="2">Cailab_2023a</strain>
    </source>
</reference>
<dbReference type="AlphaFoldDB" id="A0AAW2HF43"/>